<evidence type="ECO:0000313" key="5">
    <source>
        <dbReference type="EMBL" id="KER20724.1"/>
    </source>
</evidence>
<dbReference type="GO" id="GO:0007156">
    <property type="term" value="P:homophilic cell adhesion via plasma membrane adhesion molecules"/>
    <property type="evidence" value="ECO:0007669"/>
    <property type="project" value="TreeGrafter"/>
</dbReference>
<evidence type="ECO:0000256" key="1">
    <source>
        <dbReference type="ARBA" id="ARBA00022729"/>
    </source>
</evidence>
<organism evidence="5 6">
    <name type="scientific">Opisthorchis viverrini</name>
    <name type="common">Southeast Asian liver fluke</name>
    <dbReference type="NCBI Taxonomy" id="6198"/>
    <lineage>
        <taxon>Eukaryota</taxon>
        <taxon>Metazoa</taxon>
        <taxon>Spiralia</taxon>
        <taxon>Lophotrochozoa</taxon>
        <taxon>Platyhelminthes</taxon>
        <taxon>Trematoda</taxon>
        <taxon>Digenea</taxon>
        <taxon>Opisthorchiida</taxon>
        <taxon>Opisthorchiata</taxon>
        <taxon>Opisthorchiidae</taxon>
        <taxon>Opisthorchis</taxon>
    </lineage>
</organism>
<dbReference type="GeneID" id="20329413"/>
<reference evidence="5 6" key="1">
    <citation type="submission" date="2013-11" db="EMBL/GenBank/DDBJ databases">
        <title>Opisthorchis viverrini - life in the bile duct.</title>
        <authorList>
            <person name="Young N.D."/>
            <person name="Nagarajan N."/>
            <person name="Lin S.J."/>
            <person name="Korhonen P.K."/>
            <person name="Jex A.R."/>
            <person name="Hall R.S."/>
            <person name="Safavi-Hemami H."/>
            <person name="Kaewkong W."/>
            <person name="Bertrand D."/>
            <person name="Gao S."/>
            <person name="Seet Q."/>
            <person name="Wongkham S."/>
            <person name="Teh B.T."/>
            <person name="Wongkham C."/>
            <person name="Intapan P.M."/>
            <person name="Maleewong W."/>
            <person name="Yang X."/>
            <person name="Hu M."/>
            <person name="Wang Z."/>
            <person name="Hofmann A."/>
            <person name="Sternberg P.W."/>
            <person name="Tan P."/>
            <person name="Wang J."/>
            <person name="Gasser R.B."/>
        </authorList>
    </citation>
    <scope>NUCLEOTIDE SEQUENCE [LARGE SCALE GENOMIC DNA]</scope>
</reference>
<keyword evidence="1" id="KW-0732">Signal</keyword>
<evidence type="ECO:0000256" key="3">
    <source>
        <dbReference type="SAM" id="MobiDB-lite"/>
    </source>
</evidence>
<dbReference type="InterPro" id="IPR007110">
    <property type="entry name" value="Ig-like_dom"/>
</dbReference>
<dbReference type="KEGG" id="ovi:T265_15248"/>
<proteinExistence type="predicted"/>
<evidence type="ECO:0000313" key="6">
    <source>
        <dbReference type="Proteomes" id="UP000054324"/>
    </source>
</evidence>
<dbReference type="PANTHER" id="PTHR45080:SF8">
    <property type="entry name" value="IG-LIKE DOMAIN-CONTAINING PROTEIN"/>
    <property type="match status" value="1"/>
</dbReference>
<feature type="domain" description="Ig-like" evidence="4">
    <location>
        <begin position="182"/>
        <end position="306"/>
    </location>
</feature>
<feature type="region of interest" description="Disordered" evidence="3">
    <location>
        <begin position="435"/>
        <end position="513"/>
    </location>
</feature>
<dbReference type="Gene3D" id="2.60.40.10">
    <property type="entry name" value="Immunoglobulins"/>
    <property type="match status" value="2"/>
</dbReference>
<sequence length="513" mass="56916">GQLALKETPSRASTPSSIDSTGKSDEKPYLKCEEITVEEGTPTRLEMKVDFNENCEFSWLKENDSGKRTQVKCDFHCEHVITGTSDPEGQDYFVLSNSGHFGAEATERLLKTNKLLKEKRAPYGVVVQHQLIFWAAKLEDTGKYFAVARTPAGSGTFAVTEAQYLLTVQPASKWPIHPKHSPDFTQPLAIVPPTEARKTRCLELMCTVASNPAPRCLFYRNNTPIPVVIMPLLTNEDDKQDLCLSSFSRKFTVVSSPDRDAKAPMSIGYLRKLFLRINSPMAEDAATYTCRAWNVHGRVETSINVSSSDIQKGTSLRLNGSLPRGSLSQRIEQTQNGVLNSAKEIQKTAQTLADLHAQYARRNPKQATLQPQSPISITRTSQPNGTLITRITILPFILMAATGVACTILQNVFEATDVTHSEERSQPRTISIIRAPEMESHRRVSGSSITSTQERSWSPDSHASGSSIITNGGSFMRQSSRRSSGPRLVVDRRSQRRKQTAKIQQPESYGKTM</sequence>
<name>A0A075A002_OPIVI</name>
<dbReference type="STRING" id="6198.A0A075A002"/>
<gene>
    <name evidence="5" type="ORF">T265_15248</name>
</gene>
<feature type="compositionally biased region" description="Polar residues" evidence="3">
    <location>
        <begin position="10"/>
        <end position="21"/>
    </location>
</feature>
<dbReference type="RefSeq" id="XP_009175511.1">
    <property type="nucleotide sequence ID" value="XM_009177247.1"/>
</dbReference>
<dbReference type="EMBL" id="KL597026">
    <property type="protein sequence ID" value="KER20724.1"/>
    <property type="molecule type" value="Genomic_DNA"/>
</dbReference>
<keyword evidence="2" id="KW-1015">Disulfide bond</keyword>
<dbReference type="PROSITE" id="PS50835">
    <property type="entry name" value="IG_LIKE"/>
    <property type="match status" value="1"/>
</dbReference>
<feature type="non-terminal residue" evidence="5">
    <location>
        <position position="1"/>
    </location>
</feature>
<dbReference type="PANTHER" id="PTHR45080">
    <property type="entry name" value="CONTACTIN 5"/>
    <property type="match status" value="1"/>
</dbReference>
<dbReference type="SMART" id="SM00409">
    <property type="entry name" value="IG"/>
    <property type="match status" value="2"/>
</dbReference>
<dbReference type="InterPro" id="IPR036179">
    <property type="entry name" value="Ig-like_dom_sf"/>
</dbReference>
<dbReference type="InterPro" id="IPR003599">
    <property type="entry name" value="Ig_sub"/>
</dbReference>
<dbReference type="InterPro" id="IPR050958">
    <property type="entry name" value="Cell_Adh-Cytoskel_Orgn"/>
</dbReference>
<evidence type="ECO:0000259" key="4">
    <source>
        <dbReference type="PROSITE" id="PS50835"/>
    </source>
</evidence>
<keyword evidence="6" id="KW-1185">Reference proteome</keyword>
<dbReference type="InterPro" id="IPR013783">
    <property type="entry name" value="Ig-like_fold"/>
</dbReference>
<evidence type="ECO:0000256" key="2">
    <source>
        <dbReference type="ARBA" id="ARBA00023157"/>
    </source>
</evidence>
<dbReference type="OrthoDB" id="10072397at2759"/>
<dbReference type="Proteomes" id="UP000054324">
    <property type="component" value="Unassembled WGS sequence"/>
</dbReference>
<dbReference type="AlphaFoldDB" id="A0A075A002"/>
<dbReference type="CTD" id="20329413"/>
<accession>A0A075A002</accession>
<feature type="compositionally biased region" description="Polar residues" evidence="3">
    <location>
        <begin position="445"/>
        <end position="483"/>
    </location>
</feature>
<dbReference type="GO" id="GO:0005886">
    <property type="term" value="C:plasma membrane"/>
    <property type="evidence" value="ECO:0007669"/>
    <property type="project" value="TreeGrafter"/>
</dbReference>
<feature type="region of interest" description="Disordered" evidence="3">
    <location>
        <begin position="1"/>
        <end position="26"/>
    </location>
</feature>
<protein>
    <recommendedName>
        <fullName evidence="4">Ig-like domain-containing protein</fullName>
    </recommendedName>
</protein>
<dbReference type="SUPFAM" id="SSF48726">
    <property type="entry name" value="Immunoglobulin"/>
    <property type="match status" value="2"/>
</dbReference>